<dbReference type="InterPro" id="IPR032465">
    <property type="entry name" value="ACMSD"/>
</dbReference>
<evidence type="ECO:0000256" key="1">
    <source>
        <dbReference type="ARBA" id="ARBA00023239"/>
    </source>
</evidence>
<dbReference type="Gene3D" id="3.20.20.140">
    <property type="entry name" value="Metal-dependent hydrolases"/>
    <property type="match status" value="1"/>
</dbReference>
<dbReference type="Pfam" id="PF04909">
    <property type="entry name" value="Amidohydro_2"/>
    <property type="match status" value="1"/>
</dbReference>
<accession>A0A1W2DFB2</accession>
<dbReference type="Proteomes" id="UP000192738">
    <property type="component" value="Unassembled WGS sequence"/>
</dbReference>
<organism evidence="3 4">
    <name type="scientific">Sporomusa malonica</name>
    <dbReference type="NCBI Taxonomy" id="112901"/>
    <lineage>
        <taxon>Bacteria</taxon>
        <taxon>Bacillati</taxon>
        <taxon>Bacillota</taxon>
        <taxon>Negativicutes</taxon>
        <taxon>Selenomonadales</taxon>
        <taxon>Sporomusaceae</taxon>
        <taxon>Sporomusa</taxon>
    </lineage>
</organism>
<dbReference type="InterPro" id="IPR006680">
    <property type="entry name" value="Amidohydro-rel"/>
</dbReference>
<dbReference type="AlphaFoldDB" id="A0A1W2DFB2"/>
<dbReference type="PANTHER" id="PTHR21240:SF28">
    <property type="entry name" value="ISO-OROTATE DECARBOXYLASE (EUROFUNG)"/>
    <property type="match status" value="1"/>
</dbReference>
<name>A0A1W2DFB2_9FIRM</name>
<dbReference type="GO" id="GO:0005737">
    <property type="term" value="C:cytoplasm"/>
    <property type="evidence" value="ECO:0007669"/>
    <property type="project" value="TreeGrafter"/>
</dbReference>
<dbReference type="InterPro" id="IPR032466">
    <property type="entry name" value="Metal_Hydrolase"/>
</dbReference>
<gene>
    <name evidence="3" type="ORF">SAMN04488500_11553</name>
</gene>
<dbReference type="RefSeq" id="WP_084577005.1">
    <property type="nucleotide sequence ID" value="NZ_CP155572.1"/>
</dbReference>
<dbReference type="OrthoDB" id="9777673at2"/>
<evidence type="ECO:0000313" key="4">
    <source>
        <dbReference type="Proteomes" id="UP000192738"/>
    </source>
</evidence>
<keyword evidence="1" id="KW-0456">Lyase</keyword>
<evidence type="ECO:0000313" key="3">
    <source>
        <dbReference type="EMBL" id="SMC95812.1"/>
    </source>
</evidence>
<dbReference type="GO" id="GO:0016831">
    <property type="term" value="F:carboxy-lyase activity"/>
    <property type="evidence" value="ECO:0007669"/>
    <property type="project" value="InterPro"/>
</dbReference>
<evidence type="ECO:0000259" key="2">
    <source>
        <dbReference type="Pfam" id="PF04909"/>
    </source>
</evidence>
<dbReference type="GO" id="GO:0019748">
    <property type="term" value="P:secondary metabolic process"/>
    <property type="evidence" value="ECO:0007669"/>
    <property type="project" value="TreeGrafter"/>
</dbReference>
<protein>
    <submittedName>
        <fullName evidence="3">Aminocarboxymuconate-semialdehyde decarboxylase</fullName>
    </submittedName>
</protein>
<reference evidence="3 4" key="1">
    <citation type="submission" date="2017-04" db="EMBL/GenBank/DDBJ databases">
        <authorList>
            <person name="Afonso C.L."/>
            <person name="Miller P.J."/>
            <person name="Scott M.A."/>
            <person name="Spackman E."/>
            <person name="Goraichik I."/>
            <person name="Dimitrov K.M."/>
            <person name="Suarez D.L."/>
            <person name="Swayne D.E."/>
        </authorList>
    </citation>
    <scope>NUCLEOTIDE SEQUENCE [LARGE SCALE GENOMIC DNA]</scope>
    <source>
        <strain evidence="3 4">DSM 5090</strain>
    </source>
</reference>
<proteinExistence type="predicted"/>
<dbReference type="PANTHER" id="PTHR21240">
    <property type="entry name" value="2-AMINO-3-CARBOXYLMUCONATE-6-SEMIALDEHYDE DECARBOXYLASE"/>
    <property type="match status" value="1"/>
</dbReference>
<dbReference type="SUPFAM" id="SSF51556">
    <property type="entry name" value="Metallo-dependent hydrolases"/>
    <property type="match status" value="1"/>
</dbReference>
<feature type="domain" description="Amidohydrolase-related" evidence="2">
    <location>
        <begin position="7"/>
        <end position="334"/>
    </location>
</feature>
<dbReference type="GO" id="GO:0016787">
    <property type="term" value="F:hydrolase activity"/>
    <property type="evidence" value="ECO:0007669"/>
    <property type="project" value="InterPro"/>
</dbReference>
<dbReference type="EMBL" id="FWXI01000015">
    <property type="protein sequence ID" value="SMC95812.1"/>
    <property type="molecule type" value="Genomic_DNA"/>
</dbReference>
<keyword evidence="4" id="KW-1185">Reference proteome</keyword>
<dbReference type="STRING" id="112901.SAMN04488500_11553"/>
<sequence length="336" mass="37896">MGKHKIIDVQSHFLPEKWLKEISGRTQYPFLEKKNDDIWVIHGSSYDKLPYYTTKSGINIQSKLREMDDAGIETSLLTLSPAGPDNGFYTADADRLAQIANDGIAEIVACYPNRFRGIASLGYGNIEDAVAELKRCIDELDFIGLQVFPYIGGKKSVAHPTLKPIWRVLAEKDIPLIFHPGSPMNTDYGNYLIGGLMGYWFDDAIVMVKFILSGLLDEFPNLKIVCPHTWSLLPYLIDRLDYQVTRFSKHFPEMKNKKAPSEYLKNVYTDCNNFSGDDLRYAIKKMGGVNYVMYGSDSPFVPAEFIVDMVEKSGLSSADIERIFAGNAQRLFGIDL</sequence>